<sequence>MHPEHSQSNSVSLRSDSDPNLSMTPVKQSDSSQFPDENADDRRVSSGVGTTSENGSLSEFDSTAYTPEEEFLENEMPSGFRRADQSQMRHADMTLKSSHAQATSNAHQFHLELNEHFNFDQQVRLQTYCNSFMICNCSKLDDNIMPFKPFFRFHWRCLSIFPSPAMSVRPSVRLSICPYVYTNLIPRIL</sequence>
<organism evidence="2 3">
    <name type="scientific">Dreissena polymorpha</name>
    <name type="common">Zebra mussel</name>
    <name type="synonym">Mytilus polymorpha</name>
    <dbReference type="NCBI Taxonomy" id="45954"/>
    <lineage>
        <taxon>Eukaryota</taxon>
        <taxon>Metazoa</taxon>
        <taxon>Spiralia</taxon>
        <taxon>Lophotrochozoa</taxon>
        <taxon>Mollusca</taxon>
        <taxon>Bivalvia</taxon>
        <taxon>Autobranchia</taxon>
        <taxon>Heteroconchia</taxon>
        <taxon>Euheterodonta</taxon>
        <taxon>Imparidentia</taxon>
        <taxon>Neoheterodontei</taxon>
        <taxon>Myida</taxon>
        <taxon>Dreissenoidea</taxon>
        <taxon>Dreissenidae</taxon>
        <taxon>Dreissena</taxon>
    </lineage>
</organism>
<gene>
    <name evidence="2" type="ORF">DPMN_102941</name>
</gene>
<feature type="region of interest" description="Disordered" evidence="1">
    <location>
        <begin position="1"/>
        <end position="79"/>
    </location>
</feature>
<feature type="compositionally biased region" description="Polar residues" evidence="1">
    <location>
        <begin position="47"/>
        <end position="65"/>
    </location>
</feature>
<keyword evidence="3" id="KW-1185">Reference proteome</keyword>
<feature type="compositionally biased region" description="Polar residues" evidence="1">
    <location>
        <begin position="1"/>
        <end position="35"/>
    </location>
</feature>
<accession>A0A9D4K2G9</accession>
<proteinExistence type="predicted"/>
<evidence type="ECO:0000313" key="2">
    <source>
        <dbReference type="EMBL" id="KAH3829713.1"/>
    </source>
</evidence>
<comment type="caution">
    <text evidence="2">The sequence shown here is derived from an EMBL/GenBank/DDBJ whole genome shotgun (WGS) entry which is preliminary data.</text>
</comment>
<dbReference type="AlphaFoldDB" id="A0A9D4K2G9"/>
<name>A0A9D4K2G9_DREPO</name>
<evidence type="ECO:0000313" key="3">
    <source>
        <dbReference type="Proteomes" id="UP000828390"/>
    </source>
</evidence>
<reference evidence="2" key="1">
    <citation type="journal article" date="2019" name="bioRxiv">
        <title>The Genome of the Zebra Mussel, Dreissena polymorpha: A Resource for Invasive Species Research.</title>
        <authorList>
            <person name="McCartney M.A."/>
            <person name="Auch B."/>
            <person name="Kono T."/>
            <person name="Mallez S."/>
            <person name="Zhang Y."/>
            <person name="Obille A."/>
            <person name="Becker A."/>
            <person name="Abrahante J.E."/>
            <person name="Garbe J."/>
            <person name="Badalamenti J.P."/>
            <person name="Herman A."/>
            <person name="Mangelson H."/>
            <person name="Liachko I."/>
            <person name="Sullivan S."/>
            <person name="Sone E.D."/>
            <person name="Koren S."/>
            <person name="Silverstein K.A.T."/>
            <person name="Beckman K.B."/>
            <person name="Gohl D.M."/>
        </authorList>
    </citation>
    <scope>NUCLEOTIDE SEQUENCE</scope>
    <source>
        <strain evidence="2">Duluth1</strain>
        <tissue evidence="2">Whole animal</tissue>
    </source>
</reference>
<dbReference type="EMBL" id="JAIWYP010000004">
    <property type="protein sequence ID" value="KAH3829713.1"/>
    <property type="molecule type" value="Genomic_DNA"/>
</dbReference>
<evidence type="ECO:0000256" key="1">
    <source>
        <dbReference type="SAM" id="MobiDB-lite"/>
    </source>
</evidence>
<protein>
    <submittedName>
        <fullName evidence="2">Uncharacterized protein</fullName>
    </submittedName>
</protein>
<dbReference type="Proteomes" id="UP000828390">
    <property type="component" value="Unassembled WGS sequence"/>
</dbReference>
<reference evidence="2" key="2">
    <citation type="submission" date="2020-11" db="EMBL/GenBank/DDBJ databases">
        <authorList>
            <person name="McCartney M.A."/>
            <person name="Auch B."/>
            <person name="Kono T."/>
            <person name="Mallez S."/>
            <person name="Becker A."/>
            <person name="Gohl D.M."/>
            <person name="Silverstein K.A.T."/>
            <person name="Koren S."/>
            <person name="Bechman K.B."/>
            <person name="Herman A."/>
            <person name="Abrahante J.E."/>
            <person name="Garbe J."/>
        </authorList>
    </citation>
    <scope>NUCLEOTIDE SEQUENCE</scope>
    <source>
        <strain evidence="2">Duluth1</strain>
        <tissue evidence="2">Whole animal</tissue>
    </source>
</reference>